<protein>
    <submittedName>
        <fullName evidence="2">Uncharacterized protein</fullName>
    </submittedName>
</protein>
<feature type="compositionally biased region" description="Polar residues" evidence="1">
    <location>
        <begin position="24"/>
        <end position="42"/>
    </location>
</feature>
<accession>A0A9J5YLR3</accession>
<proteinExistence type="predicted"/>
<sequence length="118" mass="13430">MSPLEVNISKKLSQLLTLTHQPHNASTHVAPQSGYTISTPTAEKSGRPVAVPEMFKVTYQEEYEPHVHHPQADGGDRETISAMESKIAYLNAELAVRSRKKERRKREKREGRLAKERR</sequence>
<comment type="caution">
    <text evidence="2">The sequence shown here is derived from an EMBL/GenBank/DDBJ whole genome shotgun (WGS) entry which is preliminary data.</text>
</comment>
<evidence type="ECO:0000256" key="1">
    <source>
        <dbReference type="SAM" id="MobiDB-lite"/>
    </source>
</evidence>
<evidence type="ECO:0000313" key="2">
    <source>
        <dbReference type="EMBL" id="KAG5600917.1"/>
    </source>
</evidence>
<reference evidence="2 3" key="1">
    <citation type="submission" date="2020-09" db="EMBL/GenBank/DDBJ databases">
        <title>De no assembly of potato wild relative species, Solanum commersonii.</title>
        <authorList>
            <person name="Cho K."/>
        </authorList>
    </citation>
    <scope>NUCLEOTIDE SEQUENCE [LARGE SCALE GENOMIC DNA]</scope>
    <source>
        <strain evidence="2">LZ3.2</strain>
        <tissue evidence="2">Leaf</tissue>
    </source>
</reference>
<dbReference type="AlphaFoldDB" id="A0A9J5YLR3"/>
<evidence type="ECO:0000313" key="3">
    <source>
        <dbReference type="Proteomes" id="UP000824120"/>
    </source>
</evidence>
<feature type="region of interest" description="Disordered" evidence="1">
    <location>
        <begin position="96"/>
        <end position="118"/>
    </location>
</feature>
<keyword evidence="3" id="KW-1185">Reference proteome</keyword>
<organism evidence="2 3">
    <name type="scientific">Solanum commersonii</name>
    <name type="common">Commerson's wild potato</name>
    <name type="synonym">Commerson's nightshade</name>
    <dbReference type="NCBI Taxonomy" id="4109"/>
    <lineage>
        <taxon>Eukaryota</taxon>
        <taxon>Viridiplantae</taxon>
        <taxon>Streptophyta</taxon>
        <taxon>Embryophyta</taxon>
        <taxon>Tracheophyta</taxon>
        <taxon>Spermatophyta</taxon>
        <taxon>Magnoliopsida</taxon>
        <taxon>eudicotyledons</taxon>
        <taxon>Gunneridae</taxon>
        <taxon>Pentapetalae</taxon>
        <taxon>asterids</taxon>
        <taxon>lamiids</taxon>
        <taxon>Solanales</taxon>
        <taxon>Solanaceae</taxon>
        <taxon>Solanoideae</taxon>
        <taxon>Solaneae</taxon>
        <taxon>Solanum</taxon>
    </lineage>
</organism>
<name>A0A9J5YLR3_SOLCO</name>
<feature type="compositionally biased region" description="Basic and acidic residues" evidence="1">
    <location>
        <begin position="108"/>
        <end position="118"/>
    </location>
</feature>
<feature type="compositionally biased region" description="Basic residues" evidence="1">
    <location>
        <begin position="97"/>
        <end position="107"/>
    </location>
</feature>
<feature type="region of interest" description="Disordered" evidence="1">
    <location>
        <begin position="24"/>
        <end position="47"/>
    </location>
</feature>
<dbReference type="Proteomes" id="UP000824120">
    <property type="component" value="Chromosome 6"/>
</dbReference>
<dbReference type="EMBL" id="JACXVP010000006">
    <property type="protein sequence ID" value="KAG5600917.1"/>
    <property type="molecule type" value="Genomic_DNA"/>
</dbReference>
<gene>
    <name evidence="2" type="ORF">H5410_032287</name>
</gene>